<proteinExistence type="predicted"/>
<dbReference type="EMBL" id="JACHGG010000001">
    <property type="protein sequence ID" value="MBB6058142.1"/>
    <property type="molecule type" value="Genomic_DNA"/>
</dbReference>
<gene>
    <name evidence="2" type="ORF">HNQ93_000972</name>
</gene>
<accession>A0A7W9SYA3</accession>
<keyword evidence="3" id="KW-1185">Reference proteome</keyword>
<evidence type="ECO:0000313" key="2">
    <source>
        <dbReference type="EMBL" id="MBB6058142.1"/>
    </source>
</evidence>
<dbReference type="AlphaFoldDB" id="A0A7W9SYA3"/>
<comment type="caution">
    <text evidence="2">The sequence shown here is derived from an EMBL/GenBank/DDBJ whole genome shotgun (WGS) entry which is preliminary data.</text>
</comment>
<evidence type="ECO:0000256" key="1">
    <source>
        <dbReference type="SAM" id="MobiDB-lite"/>
    </source>
</evidence>
<organism evidence="2 3">
    <name type="scientific">Hymenobacter luteus</name>
    <dbReference type="NCBI Taxonomy" id="1411122"/>
    <lineage>
        <taxon>Bacteria</taxon>
        <taxon>Pseudomonadati</taxon>
        <taxon>Bacteroidota</taxon>
        <taxon>Cytophagia</taxon>
        <taxon>Cytophagales</taxon>
        <taxon>Hymenobacteraceae</taxon>
        <taxon>Hymenobacter</taxon>
    </lineage>
</organism>
<name>A0A7W9SYA3_9BACT</name>
<protein>
    <submittedName>
        <fullName evidence="2">Uncharacterized protein</fullName>
    </submittedName>
</protein>
<reference evidence="2 3" key="1">
    <citation type="submission" date="2020-08" db="EMBL/GenBank/DDBJ databases">
        <title>Genomic Encyclopedia of Type Strains, Phase IV (KMG-IV): sequencing the most valuable type-strain genomes for metagenomic binning, comparative biology and taxonomic classification.</title>
        <authorList>
            <person name="Goeker M."/>
        </authorList>
    </citation>
    <scope>NUCLEOTIDE SEQUENCE [LARGE SCALE GENOMIC DNA]</scope>
    <source>
        <strain evidence="2 3">DSM 26718</strain>
    </source>
</reference>
<evidence type="ECO:0000313" key="3">
    <source>
        <dbReference type="Proteomes" id="UP000532746"/>
    </source>
</evidence>
<feature type="region of interest" description="Disordered" evidence="1">
    <location>
        <begin position="1"/>
        <end position="22"/>
    </location>
</feature>
<dbReference type="Proteomes" id="UP000532746">
    <property type="component" value="Unassembled WGS sequence"/>
</dbReference>
<sequence>MVKLKGVGKIDHSATANAPKRQLSLKSQDQFITLPGAGHNGLTDTPDYLAAIQRILSKP</sequence>